<dbReference type="InterPro" id="IPR017853">
    <property type="entry name" value="GH"/>
</dbReference>
<evidence type="ECO:0000313" key="2">
    <source>
        <dbReference type="EMBL" id="OAM90883.1"/>
    </source>
</evidence>
<dbReference type="SUPFAM" id="SSF51445">
    <property type="entry name" value="(Trans)glycosidases"/>
    <property type="match status" value="1"/>
</dbReference>
<dbReference type="GO" id="GO:0004553">
    <property type="term" value="F:hydrolase activity, hydrolyzing O-glycosyl compounds"/>
    <property type="evidence" value="ECO:0007669"/>
    <property type="project" value="TreeGrafter"/>
</dbReference>
<sequence>MKDHVKMNTLKIASVPPTRNIIPVISRLLTVIAAGVLSGGFAMKASTASPSVVWFEPVTSEGRSWFKAFFLPGEKVAMRIRLLPSDGSDMEAGDAGPASFPTGSMQLEGKVFDFWSQVAGGVDIQPATQAGTHSNSPPEFQYEYVITPRVQKLGWFCIELTLRINGREVLLKRKPGVANSAENYDFLAFARLPEPRNLIGTEADMETPFGVMSALLPQPFCPISAQVEITRCSGASWAREIISWERANPSPGEFDWSRRKHEIEMLARLGINVSVLIQRAPLWTHPHAEGKPAFPEDLTVAYGFAREAAATFGPLVKAWETWNEPDIAHYTTETPDRYAAMTKALSLGFSAGAESIGAARPLVLLAAFARDPQVGGYASLLKANDIAPYLDAYNFHTYHPVVGGRFQQVVDTHLNAADMMGLSGRAIWLTETSLAYARNTVPKPMPALSAQLRQLCETYMTAIQQDIKPVFWFMIRPYISKYTPKPSQWGMVDSRLSPVPAYPAFAVMCKQLGAGRFLGSMTAGRDKQGSPENTGRCYIFDDGGDEVAVVLASQGEDVVTLPPVAPGSLAFDVMGNDIPLREQNGAVTVSTRGYMAYVRNPGWRGRPDFMPHGVLKPVAPGTSHSRVSMQRNIVLQPEYPRGMVETGGIVYENWDDLLANWAPRGYMFRTGENIPVTLNIYNFGSSASRGKVWFRPPAGFIASENTFEVEIPAGQKVAVPLSVKAARNSGDGYQVGKDITPGHYWIWQAEFDHLPVSPSVSRWTHKEN</sequence>
<dbReference type="AlphaFoldDB" id="A0A178ILV6"/>
<dbReference type="PANTHER" id="PTHR12631">
    <property type="entry name" value="ALPHA-L-IDURONIDASE"/>
    <property type="match status" value="1"/>
</dbReference>
<organism evidence="2 3">
    <name type="scientific">Termitidicoccus mucosus</name>
    <dbReference type="NCBI Taxonomy" id="1184151"/>
    <lineage>
        <taxon>Bacteria</taxon>
        <taxon>Pseudomonadati</taxon>
        <taxon>Verrucomicrobiota</taxon>
        <taxon>Opitutia</taxon>
        <taxon>Opitutales</taxon>
        <taxon>Opitutaceae</taxon>
        <taxon>Termitidicoccus</taxon>
    </lineage>
</organism>
<keyword evidence="1" id="KW-0812">Transmembrane</keyword>
<evidence type="ECO:0000256" key="1">
    <source>
        <dbReference type="SAM" id="Phobius"/>
    </source>
</evidence>
<dbReference type="Proteomes" id="UP000078486">
    <property type="component" value="Unassembled WGS sequence"/>
</dbReference>
<dbReference type="STRING" id="1184151.AW736_05810"/>
<keyword evidence="1" id="KW-0472">Membrane</keyword>
<proteinExistence type="predicted"/>
<dbReference type="PANTHER" id="PTHR12631:SF10">
    <property type="entry name" value="BETA-XYLOSIDASE-LIKE PROTEIN-RELATED"/>
    <property type="match status" value="1"/>
</dbReference>
<feature type="transmembrane region" description="Helical" evidence="1">
    <location>
        <begin position="21"/>
        <end position="43"/>
    </location>
</feature>
<gene>
    <name evidence="2" type="ORF">AW736_05810</name>
</gene>
<name>A0A178ILV6_9BACT</name>
<dbReference type="Gene3D" id="3.20.20.80">
    <property type="entry name" value="Glycosidases"/>
    <property type="match status" value="1"/>
</dbReference>
<comment type="caution">
    <text evidence="2">The sequence shown here is derived from an EMBL/GenBank/DDBJ whole genome shotgun (WGS) entry which is preliminary data.</text>
</comment>
<dbReference type="EMBL" id="LRRQ01000045">
    <property type="protein sequence ID" value="OAM90883.1"/>
    <property type="molecule type" value="Genomic_DNA"/>
</dbReference>
<keyword evidence="3" id="KW-1185">Reference proteome</keyword>
<accession>A0A178ILV6</accession>
<evidence type="ECO:0000313" key="3">
    <source>
        <dbReference type="Proteomes" id="UP000078486"/>
    </source>
</evidence>
<keyword evidence="1" id="KW-1133">Transmembrane helix</keyword>
<protein>
    <recommendedName>
        <fullName evidence="4">Glycoside hydrolase family 42 N-terminal domain-containing protein</fullName>
    </recommendedName>
</protein>
<evidence type="ECO:0008006" key="4">
    <source>
        <dbReference type="Google" id="ProtNLM"/>
    </source>
</evidence>
<dbReference type="InterPro" id="IPR051923">
    <property type="entry name" value="Glycosyl_Hydrolase_39"/>
</dbReference>
<reference evidence="2 3" key="1">
    <citation type="submission" date="2016-01" db="EMBL/GenBank/DDBJ databases">
        <title>High potential of lignocellulose degradation of a new Verrucomicrobia species.</title>
        <authorList>
            <person name="Wang Y."/>
            <person name="Shi Y."/>
            <person name="Qiu Z."/>
            <person name="Liu S."/>
            <person name="Yang H."/>
        </authorList>
    </citation>
    <scope>NUCLEOTIDE SEQUENCE [LARGE SCALE GENOMIC DNA]</scope>
    <source>
        <strain evidence="2 3">TSB47</strain>
    </source>
</reference>